<dbReference type="EMBL" id="WOWK01000057">
    <property type="protein sequence ID" value="KAF0322917.1"/>
    <property type="molecule type" value="Genomic_DNA"/>
</dbReference>
<proteinExistence type="predicted"/>
<sequence length="95" mass="10545">MRSKHGPKARMACGEERVNHTSNKKRHERNCKKCKIIATQQGNMASTLGRDHDSPSDLEAGSVSGSAVLSYNNDLDDELLDVLLWTDESFSYTSC</sequence>
<reference evidence="2 3" key="1">
    <citation type="submission" date="2019-12" db="EMBL/GenBank/DDBJ databases">
        <title>A genome sequence resource for the geographically widespread anthracnose pathogen Colletotrichum asianum.</title>
        <authorList>
            <person name="Meng Y."/>
        </authorList>
    </citation>
    <scope>NUCLEOTIDE SEQUENCE [LARGE SCALE GENOMIC DNA]</scope>
    <source>
        <strain evidence="2 3">ICMP 18580</strain>
    </source>
</reference>
<dbReference type="AlphaFoldDB" id="A0A8H3WBR6"/>
<name>A0A8H3WBR6_9PEZI</name>
<organism evidence="2 3">
    <name type="scientific">Colletotrichum asianum</name>
    <dbReference type="NCBI Taxonomy" id="702518"/>
    <lineage>
        <taxon>Eukaryota</taxon>
        <taxon>Fungi</taxon>
        <taxon>Dikarya</taxon>
        <taxon>Ascomycota</taxon>
        <taxon>Pezizomycotina</taxon>
        <taxon>Sordariomycetes</taxon>
        <taxon>Hypocreomycetidae</taxon>
        <taxon>Glomerellales</taxon>
        <taxon>Glomerellaceae</taxon>
        <taxon>Colletotrichum</taxon>
        <taxon>Colletotrichum gloeosporioides species complex</taxon>
    </lineage>
</organism>
<comment type="caution">
    <text evidence="2">The sequence shown here is derived from an EMBL/GenBank/DDBJ whole genome shotgun (WGS) entry which is preliminary data.</text>
</comment>
<accession>A0A8H3WBR6</accession>
<dbReference type="Proteomes" id="UP000434172">
    <property type="component" value="Unassembled WGS sequence"/>
</dbReference>
<protein>
    <submittedName>
        <fullName evidence="2">Uncharacterized protein</fullName>
    </submittedName>
</protein>
<feature type="region of interest" description="Disordered" evidence="1">
    <location>
        <begin position="1"/>
        <end position="28"/>
    </location>
</feature>
<evidence type="ECO:0000256" key="1">
    <source>
        <dbReference type="SAM" id="MobiDB-lite"/>
    </source>
</evidence>
<keyword evidence="3" id="KW-1185">Reference proteome</keyword>
<gene>
    <name evidence="2" type="ORF">GQ607_009918</name>
</gene>
<dbReference type="OrthoDB" id="4851263at2759"/>
<evidence type="ECO:0000313" key="2">
    <source>
        <dbReference type="EMBL" id="KAF0322917.1"/>
    </source>
</evidence>
<evidence type="ECO:0000313" key="3">
    <source>
        <dbReference type="Proteomes" id="UP000434172"/>
    </source>
</evidence>